<dbReference type="EMBL" id="JACDQQ010001768">
    <property type="protein sequence ID" value="MBA0086977.1"/>
    <property type="molecule type" value="Genomic_DNA"/>
</dbReference>
<name>A0A7V8NT38_9BACT</name>
<dbReference type="Proteomes" id="UP000567293">
    <property type="component" value="Unassembled WGS sequence"/>
</dbReference>
<dbReference type="SUPFAM" id="SSF55874">
    <property type="entry name" value="ATPase domain of HSP90 chaperone/DNA topoisomerase II/histidine kinase"/>
    <property type="match status" value="1"/>
</dbReference>
<dbReference type="CDD" id="cd16917">
    <property type="entry name" value="HATPase_UhpB-NarQ-NarX-like"/>
    <property type="match status" value="1"/>
</dbReference>
<dbReference type="GO" id="GO:0004673">
    <property type="term" value="F:protein histidine kinase activity"/>
    <property type="evidence" value="ECO:0007669"/>
    <property type="project" value="UniProtKB-EC"/>
</dbReference>
<keyword evidence="4 7" id="KW-0418">Kinase</keyword>
<evidence type="ECO:0000313" key="8">
    <source>
        <dbReference type="Proteomes" id="UP000567293"/>
    </source>
</evidence>
<dbReference type="InterPro" id="IPR003594">
    <property type="entry name" value="HATPase_dom"/>
</dbReference>
<dbReference type="PROSITE" id="PS50109">
    <property type="entry name" value="HIS_KIN"/>
    <property type="match status" value="1"/>
</dbReference>
<dbReference type="InterPro" id="IPR004358">
    <property type="entry name" value="Sig_transdc_His_kin-like_C"/>
</dbReference>
<evidence type="ECO:0000256" key="4">
    <source>
        <dbReference type="ARBA" id="ARBA00022777"/>
    </source>
</evidence>
<evidence type="ECO:0000256" key="3">
    <source>
        <dbReference type="ARBA" id="ARBA00022679"/>
    </source>
</evidence>
<feature type="domain" description="Histidine kinase" evidence="6">
    <location>
        <begin position="57"/>
        <end position="149"/>
    </location>
</feature>
<evidence type="ECO:0000256" key="1">
    <source>
        <dbReference type="ARBA" id="ARBA00000085"/>
    </source>
</evidence>
<evidence type="ECO:0000259" key="6">
    <source>
        <dbReference type="PROSITE" id="PS50109"/>
    </source>
</evidence>
<gene>
    <name evidence="7" type="ORF">HRJ53_18500</name>
</gene>
<protein>
    <recommendedName>
        <fullName evidence="2">histidine kinase</fullName>
        <ecNumber evidence="2">2.7.13.3</ecNumber>
    </recommendedName>
</protein>
<evidence type="ECO:0000256" key="5">
    <source>
        <dbReference type="ARBA" id="ARBA00023012"/>
    </source>
</evidence>
<dbReference type="PANTHER" id="PTHR24421">
    <property type="entry name" value="NITRATE/NITRITE SENSOR PROTEIN NARX-RELATED"/>
    <property type="match status" value="1"/>
</dbReference>
<organism evidence="7 8">
    <name type="scientific">Candidatus Acidiferrum panamense</name>
    <dbReference type="NCBI Taxonomy" id="2741543"/>
    <lineage>
        <taxon>Bacteria</taxon>
        <taxon>Pseudomonadati</taxon>
        <taxon>Acidobacteriota</taxon>
        <taxon>Terriglobia</taxon>
        <taxon>Candidatus Acidiferrales</taxon>
        <taxon>Candidatus Acidiferrum</taxon>
    </lineage>
</organism>
<dbReference type="InterPro" id="IPR005467">
    <property type="entry name" value="His_kinase_dom"/>
</dbReference>
<keyword evidence="5" id="KW-0902">Two-component regulatory system</keyword>
<keyword evidence="3" id="KW-0808">Transferase</keyword>
<dbReference type="PANTHER" id="PTHR24421:SF10">
    <property type="entry name" value="NITRATE_NITRITE SENSOR PROTEIN NARQ"/>
    <property type="match status" value="1"/>
</dbReference>
<dbReference type="EC" id="2.7.13.3" evidence="2"/>
<dbReference type="InterPro" id="IPR036890">
    <property type="entry name" value="HATPase_C_sf"/>
</dbReference>
<accession>A0A7V8NT38</accession>
<comment type="caution">
    <text evidence="7">The sequence shown here is derived from an EMBL/GenBank/DDBJ whole genome shotgun (WGS) entry which is preliminary data.</text>
</comment>
<proteinExistence type="predicted"/>
<dbReference type="Gene3D" id="3.30.565.10">
    <property type="entry name" value="Histidine kinase-like ATPase, C-terminal domain"/>
    <property type="match status" value="1"/>
</dbReference>
<dbReference type="AlphaFoldDB" id="A0A7V8NT38"/>
<sequence length="165" mass="17745">TVRNISVLLRPALLDDLGLVPALQFQIEDFLRRSGISGEFTEENVSDHLPDAVKTCVYRVVQEALHNSEKHSGATKVQVGVRQFPDSLVVEVEDNGRGFSVDEKDPPSRTTGLGLLGMRERAANAGGSMAIDAAPGRGTRITLRIPLPEPSVPRSVPAAPEKVKA</sequence>
<evidence type="ECO:0000313" key="7">
    <source>
        <dbReference type="EMBL" id="MBA0086977.1"/>
    </source>
</evidence>
<dbReference type="GO" id="GO:0000160">
    <property type="term" value="P:phosphorelay signal transduction system"/>
    <property type="evidence" value="ECO:0007669"/>
    <property type="project" value="UniProtKB-KW"/>
</dbReference>
<keyword evidence="8" id="KW-1185">Reference proteome</keyword>
<dbReference type="SMART" id="SM00387">
    <property type="entry name" value="HATPase_c"/>
    <property type="match status" value="1"/>
</dbReference>
<comment type="catalytic activity">
    <reaction evidence="1">
        <text>ATP + protein L-histidine = ADP + protein N-phospho-L-histidine.</text>
        <dbReference type="EC" id="2.7.13.3"/>
    </reaction>
</comment>
<dbReference type="Pfam" id="PF02518">
    <property type="entry name" value="HATPase_c"/>
    <property type="match status" value="1"/>
</dbReference>
<evidence type="ECO:0000256" key="2">
    <source>
        <dbReference type="ARBA" id="ARBA00012438"/>
    </source>
</evidence>
<dbReference type="PRINTS" id="PR00344">
    <property type="entry name" value="BCTRLSENSOR"/>
</dbReference>
<dbReference type="InterPro" id="IPR050482">
    <property type="entry name" value="Sensor_HK_TwoCompSys"/>
</dbReference>
<feature type="non-terminal residue" evidence="7">
    <location>
        <position position="1"/>
    </location>
</feature>
<reference evidence="7" key="1">
    <citation type="submission" date="2020-06" db="EMBL/GenBank/DDBJ databases">
        <title>Legume-microbial interactions unlock mineral nutrients during tropical forest succession.</title>
        <authorList>
            <person name="Epihov D.Z."/>
        </authorList>
    </citation>
    <scope>NUCLEOTIDE SEQUENCE [LARGE SCALE GENOMIC DNA]</scope>
    <source>
        <strain evidence="7">Pan2503</strain>
    </source>
</reference>